<dbReference type="Proteomes" id="UP000187429">
    <property type="component" value="Unassembled WGS sequence"/>
</dbReference>
<gene>
    <name evidence="1" type="ORF">AYI69_g5144</name>
</gene>
<dbReference type="AlphaFoldDB" id="A0A1R1Y8J8"/>
<reference evidence="2" key="1">
    <citation type="submission" date="2017-01" db="EMBL/GenBank/DDBJ databases">
        <authorList>
            <person name="Wang Y."/>
            <person name="White M."/>
            <person name="Kvist S."/>
            <person name="Moncalvo J.-M."/>
        </authorList>
    </citation>
    <scope>NUCLEOTIDE SEQUENCE [LARGE SCALE GENOMIC DNA]</scope>
    <source>
        <strain evidence="2">ID-206-W2</strain>
    </source>
</reference>
<sequence>MDPINEGPLLVEEKLDYDAFRISDMQGREDIVNLGKKKKFKMGTYNTLTMQKGTTRTVYPKLFSNRVEPSA</sequence>
<proteinExistence type="predicted"/>
<accession>A0A1R1Y8J8</accession>
<dbReference type="EMBL" id="LSSM01002111">
    <property type="protein sequence ID" value="OMJ23036.1"/>
    <property type="molecule type" value="Genomic_DNA"/>
</dbReference>
<name>A0A1R1Y8J8_9FUNG</name>
<protein>
    <submittedName>
        <fullName evidence="1">Uncharacterized protein</fullName>
    </submittedName>
</protein>
<evidence type="ECO:0000313" key="2">
    <source>
        <dbReference type="Proteomes" id="UP000187429"/>
    </source>
</evidence>
<comment type="caution">
    <text evidence="1">The sequence shown here is derived from an EMBL/GenBank/DDBJ whole genome shotgun (WGS) entry which is preliminary data.</text>
</comment>
<organism evidence="1 2">
    <name type="scientific">Smittium culicis</name>
    <dbReference type="NCBI Taxonomy" id="133412"/>
    <lineage>
        <taxon>Eukaryota</taxon>
        <taxon>Fungi</taxon>
        <taxon>Fungi incertae sedis</taxon>
        <taxon>Zoopagomycota</taxon>
        <taxon>Kickxellomycotina</taxon>
        <taxon>Harpellomycetes</taxon>
        <taxon>Harpellales</taxon>
        <taxon>Legeriomycetaceae</taxon>
        <taxon>Smittium</taxon>
    </lineage>
</organism>
<evidence type="ECO:0000313" key="1">
    <source>
        <dbReference type="EMBL" id="OMJ23036.1"/>
    </source>
</evidence>
<keyword evidence="2" id="KW-1185">Reference proteome</keyword>